<accession>A0AA40CBR9</accession>
<evidence type="ECO:0000313" key="2">
    <source>
        <dbReference type="Proteomes" id="UP001175000"/>
    </source>
</evidence>
<dbReference type="EMBL" id="JAULSU010000001">
    <property type="protein sequence ID" value="KAK0632587.1"/>
    <property type="molecule type" value="Genomic_DNA"/>
</dbReference>
<gene>
    <name evidence="1" type="ORF">B0T14DRAFT_504643</name>
</gene>
<keyword evidence="2" id="KW-1185">Reference proteome</keyword>
<organism evidence="1 2">
    <name type="scientific">Immersiella caudata</name>
    <dbReference type="NCBI Taxonomy" id="314043"/>
    <lineage>
        <taxon>Eukaryota</taxon>
        <taxon>Fungi</taxon>
        <taxon>Dikarya</taxon>
        <taxon>Ascomycota</taxon>
        <taxon>Pezizomycotina</taxon>
        <taxon>Sordariomycetes</taxon>
        <taxon>Sordariomycetidae</taxon>
        <taxon>Sordariales</taxon>
        <taxon>Lasiosphaeriaceae</taxon>
        <taxon>Immersiella</taxon>
    </lineage>
</organism>
<reference evidence="1" key="1">
    <citation type="submission" date="2023-06" db="EMBL/GenBank/DDBJ databases">
        <title>Genome-scale phylogeny and comparative genomics of the fungal order Sordariales.</title>
        <authorList>
            <consortium name="Lawrence Berkeley National Laboratory"/>
            <person name="Hensen N."/>
            <person name="Bonometti L."/>
            <person name="Westerberg I."/>
            <person name="Brannstrom I.O."/>
            <person name="Guillou S."/>
            <person name="Cros-Aarteil S."/>
            <person name="Calhoun S."/>
            <person name="Haridas S."/>
            <person name="Kuo A."/>
            <person name="Mondo S."/>
            <person name="Pangilinan J."/>
            <person name="Riley R."/>
            <person name="Labutti K."/>
            <person name="Andreopoulos B."/>
            <person name="Lipzen A."/>
            <person name="Chen C."/>
            <person name="Yanf M."/>
            <person name="Daum C."/>
            <person name="Ng V."/>
            <person name="Clum A."/>
            <person name="Steindorff A."/>
            <person name="Ohm R."/>
            <person name="Martin F."/>
            <person name="Silar P."/>
            <person name="Natvig D."/>
            <person name="Lalanne C."/>
            <person name="Gautier V."/>
            <person name="Ament-Velasquez S.L."/>
            <person name="Kruys A."/>
            <person name="Hutchinson M.I."/>
            <person name="Powell A.J."/>
            <person name="Barry K."/>
            <person name="Miller A.N."/>
            <person name="Grigoriev I.V."/>
            <person name="Debuchy R."/>
            <person name="Gladieux P."/>
            <person name="Thoren M.H."/>
            <person name="Johannesson H."/>
        </authorList>
    </citation>
    <scope>NUCLEOTIDE SEQUENCE</scope>
    <source>
        <strain evidence="1">CBS 606.72</strain>
    </source>
</reference>
<proteinExistence type="predicted"/>
<name>A0AA40CBR9_9PEZI</name>
<sequence>MVITLAFLGLYLANVQWDANSTQIGALLYLAKIHESLIVISLSNILYHRLRYHMLRAEGVSYGFITSPFQINNPLYLFSKTFRSSCKASCQTWSDHVTAGLVVLSVVLAILAAPRTGTSMLPRLNWWAAAD</sequence>
<comment type="caution">
    <text evidence="1">The sequence shown here is derived from an EMBL/GenBank/DDBJ whole genome shotgun (WGS) entry which is preliminary data.</text>
</comment>
<evidence type="ECO:0000313" key="1">
    <source>
        <dbReference type="EMBL" id="KAK0632587.1"/>
    </source>
</evidence>
<dbReference type="Proteomes" id="UP001175000">
    <property type="component" value="Unassembled WGS sequence"/>
</dbReference>
<dbReference type="AlphaFoldDB" id="A0AA40CBR9"/>
<protein>
    <submittedName>
        <fullName evidence="1">Uncharacterized protein</fullName>
    </submittedName>
</protein>